<dbReference type="NCBIfam" id="NF038403">
    <property type="entry name" value="perm_prefix_1"/>
    <property type="match status" value="1"/>
</dbReference>
<feature type="transmembrane region" description="Helical" evidence="1">
    <location>
        <begin position="90"/>
        <end position="109"/>
    </location>
</feature>
<dbReference type="EMBL" id="QUAB01000044">
    <property type="protein sequence ID" value="REJ04917.1"/>
    <property type="molecule type" value="Genomic_DNA"/>
</dbReference>
<keyword evidence="1" id="KW-0472">Membrane</keyword>
<comment type="caution">
    <text evidence="2">The sequence shown here is derived from an EMBL/GenBank/DDBJ whole genome shotgun (WGS) entry which is preliminary data.</text>
</comment>
<dbReference type="Proteomes" id="UP000262172">
    <property type="component" value="Unassembled WGS sequence"/>
</dbReference>
<proteinExistence type="predicted"/>
<evidence type="ECO:0000313" key="2">
    <source>
        <dbReference type="EMBL" id="REJ04917.1"/>
    </source>
</evidence>
<feature type="transmembrane region" description="Helical" evidence="1">
    <location>
        <begin position="284"/>
        <end position="308"/>
    </location>
</feature>
<evidence type="ECO:0000256" key="1">
    <source>
        <dbReference type="SAM" id="Phobius"/>
    </source>
</evidence>
<name>A0A371NRU2_9MICO</name>
<dbReference type="RefSeq" id="WP_116242523.1">
    <property type="nucleotide sequence ID" value="NZ_QUAB01000044.1"/>
</dbReference>
<sequence length="316" mass="34302">MSATLTDRYVSETIRHLPQPLQQDVRAELETSISDAVDDRIEQGEARDDAERRVLTDLGDPAVLAAGYADRPLQLIGPKYYLVWWRLLKLLWAIVPAVAFGGVAIGQALDGAGVGQIIGQGIAVALSVVVHIGFWTTLVFAVLERTGADTGVQWSIDQLPEERPSGAARTDLIGSLVMLAFFAGALLWDHFRGFVPGDRVLSIINPELWPWWMGLLFLLMLAEAALAIAVYVRGRWTMALAWVNFAIAVSVMSLGLTALGRGVLYNPEFVTDVFTMNGVDSDATTVLAVLTGLGIAGVCIGDMVDGWLKARRAEKR</sequence>
<evidence type="ECO:0000313" key="3">
    <source>
        <dbReference type="Proteomes" id="UP000262172"/>
    </source>
</evidence>
<dbReference type="OrthoDB" id="3171769at2"/>
<gene>
    <name evidence="2" type="ORF">DY023_11705</name>
</gene>
<feature type="transmembrane region" description="Helical" evidence="1">
    <location>
        <begin position="239"/>
        <end position="264"/>
    </location>
</feature>
<feature type="transmembrane region" description="Helical" evidence="1">
    <location>
        <begin position="211"/>
        <end position="232"/>
    </location>
</feature>
<accession>A0A371NRU2</accession>
<dbReference type="AlphaFoldDB" id="A0A371NRU2"/>
<feature type="transmembrane region" description="Helical" evidence="1">
    <location>
        <begin position="121"/>
        <end position="143"/>
    </location>
</feature>
<keyword evidence="3" id="KW-1185">Reference proteome</keyword>
<keyword evidence="1" id="KW-1133">Transmembrane helix</keyword>
<protein>
    <submittedName>
        <fullName evidence="2">Uncharacterized protein</fullName>
    </submittedName>
</protein>
<keyword evidence="1" id="KW-0812">Transmembrane</keyword>
<feature type="transmembrane region" description="Helical" evidence="1">
    <location>
        <begin position="172"/>
        <end position="191"/>
    </location>
</feature>
<organism evidence="2 3">
    <name type="scientific">Microbacterium bovistercoris</name>
    <dbReference type="NCBI Taxonomy" id="2293570"/>
    <lineage>
        <taxon>Bacteria</taxon>
        <taxon>Bacillati</taxon>
        <taxon>Actinomycetota</taxon>
        <taxon>Actinomycetes</taxon>
        <taxon>Micrococcales</taxon>
        <taxon>Microbacteriaceae</taxon>
        <taxon>Microbacterium</taxon>
    </lineage>
</organism>
<reference evidence="2 3" key="1">
    <citation type="submission" date="2018-08" db="EMBL/GenBank/DDBJ databases">
        <title>Isolation, diversity and antifungal activity of Actinobacteria from cow dung.</title>
        <authorList>
            <person name="Ling L."/>
        </authorList>
    </citation>
    <scope>NUCLEOTIDE SEQUENCE [LARGE SCALE GENOMIC DNA]</scope>
    <source>
        <strain evidence="2 3">NEAU-LLE</strain>
    </source>
</reference>
<dbReference type="InterPro" id="IPR047928">
    <property type="entry name" value="Perm_prefix_1"/>
</dbReference>